<protein>
    <submittedName>
        <fullName evidence="1">Uncharacterized protein</fullName>
    </submittedName>
</protein>
<organism evidence="1 2">
    <name type="scientific">Neurospora intermedia</name>
    <dbReference type="NCBI Taxonomy" id="5142"/>
    <lineage>
        <taxon>Eukaryota</taxon>
        <taxon>Fungi</taxon>
        <taxon>Dikarya</taxon>
        <taxon>Ascomycota</taxon>
        <taxon>Pezizomycotina</taxon>
        <taxon>Sordariomycetes</taxon>
        <taxon>Sordariomycetidae</taxon>
        <taxon>Sordariales</taxon>
        <taxon>Sordariaceae</taxon>
        <taxon>Neurospora</taxon>
    </lineage>
</organism>
<dbReference type="Proteomes" id="UP001451303">
    <property type="component" value="Unassembled WGS sequence"/>
</dbReference>
<accession>A0ABR3CZP6</accession>
<sequence length="63" mass="7538">YNNVLVIIDRFSKIVWIYLYKNSVTVKDAIYLFYKGPFRLFGLPREVIETPMRLELARPLSWA</sequence>
<dbReference type="SUPFAM" id="SSF53098">
    <property type="entry name" value="Ribonuclease H-like"/>
    <property type="match status" value="1"/>
</dbReference>
<proteinExistence type="predicted"/>
<feature type="non-terminal residue" evidence="1">
    <location>
        <position position="1"/>
    </location>
</feature>
<keyword evidence="2" id="KW-1185">Reference proteome</keyword>
<reference evidence="1 2" key="1">
    <citation type="submission" date="2023-09" db="EMBL/GenBank/DDBJ databases">
        <title>Multi-omics analysis of a traditional fermented food reveals byproduct-associated fungal strains for waste-to-food upcycling.</title>
        <authorList>
            <consortium name="Lawrence Berkeley National Laboratory"/>
            <person name="Rekdal V.M."/>
            <person name="Villalobos-Escobedo J.M."/>
            <person name="Rodriguez-Valeron N."/>
            <person name="Garcia M.O."/>
            <person name="Vasquez D.P."/>
            <person name="Damayanti I."/>
            <person name="Sorensen P.M."/>
            <person name="Baidoo E.E."/>
            <person name="De Carvalho A.C."/>
            <person name="Riley R."/>
            <person name="Lipzen A."/>
            <person name="He G."/>
            <person name="Yan M."/>
            <person name="Haridas S."/>
            <person name="Daum C."/>
            <person name="Yoshinaga Y."/>
            <person name="Ng V."/>
            <person name="Grigoriev I.V."/>
            <person name="Munk R."/>
            <person name="Nuraida L."/>
            <person name="Wijaya C.H."/>
            <person name="Morales P.-C."/>
            <person name="Keasling J.D."/>
        </authorList>
    </citation>
    <scope>NUCLEOTIDE SEQUENCE [LARGE SCALE GENOMIC DNA]</scope>
    <source>
        <strain evidence="1 2">FGSC 2613</strain>
    </source>
</reference>
<gene>
    <name evidence="1" type="ORF">QR685DRAFT_451844</name>
</gene>
<evidence type="ECO:0000313" key="1">
    <source>
        <dbReference type="EMBL" id="KAL0465908.1"/>
    </source>
</evidence>
<dbReference type="InterPro" id="IPR012337">
    <property type="entry name" value="RNaseH-like_sf"/>
</dbReference>
<evidence type="ECO:0000313" key="2">
    <source>
        <dbReference type="Proteomes" id="UP001451303"/>
    </source>
</evidence>
<dbReference type="EMBL" id="JAVLET010000014">
    <property type="protein sequence ID" value="KAL0465908.1"/>
    <property type="molecule type" value="Genomic_DNA"/>
</dbReference>
<name>A0ABR3CZP6_NEUIN</name>
<comment type="caution">
    <text evidence="1">The sequence shown here is derived from an EMBL/GenBank/DDBJ whole genome shotgun (WGS) entry which is preliminary data.</text>
</comment>